<dbReference type="RefSeq" id="WP_162446578.1">
    <property type="nucleotide sequence ID" value="NZ_CP048222.1"/>
</dbReference>
<dbReference type="AlphaFoldDB" id="A0A6C0GT33"/>
<keyword evidence="3" id="KW-1185">Reference proteome</keyword>
<organism evidence="2 3">
    <name type="scientific">Rhodocytophaga rosea</name>
    <dbReference type="NCBI Taxonomy" id="2704465"/>
    <lineage>
        <taxon>Bacteria</taxon>
        <taxon>Pseudomonadati</taxon>
        <taxon>Bacteroidota</taxon>
        <taxon>Cytophagia</taxon>
        <taxon>Cytophagales</taxon>
        <taxon>Rhodocytophagaceae</taxon>
        <taxon>Rhodocytophaga</taxon>
    </lineage>
</organism>
<dbReference type="EMBL" id="CP048222">
    <property type="protein sequence ID" value="QHT70602.1"/>
    <property type="molecule type" value="Genomic_DNA"/>
</dbReference>
<evidence type="ECO:0000256" key="1">
    <source>
        <dbReference type="SAM" id="MobiDB-lite"/>
    </source>
</evidence>
<evidence type="ECO:0000313" key="3">
    <source>
        <dbReference type="Proteomes" id="UP000480178"/>
    </source>
</evidence>
<gene>
    <name evidence="2" type="ORF">GXP67_30085</name>
</gene>
<accession>A0A6C0GT33</accession>
<feature type="compositionally biased region" description="Polar residues" evidence="1">
    <location>
        <begin position="75"/>
        <end position="85"/>
    </location>
</feature>
<dbReference type="KEGG" id="rhoz:GXP67_30085"/>
<sequence length="135" mass="14381">MQSLSSYVFATMSGKISFITQNMSQLNGSFLALHDSDILFANGSSPKNTNESKEIRDESGLGSGAGITPEDQARFNRQSARPDNNSLSDDDGTTGPGSDHTGDKMPGEEGVTDVTDGIARFIDDLENDDSEKGRS</sequence>
<feature type="region of interest" description="Disordered" evidence="1">
    <location>
        <begin position="40"/>
        <end position="135"/>
    </location>
</feature>
<reference evidence="2 3" key="1">
    <citation type="submission" date="2020-01" db="EMBL/GenBank/DDBJ databases">
        <authorList>
            <person name="Kim M.K."/>
        </authorList>
    </citation>
    <scope>NUCLEOTIDE SEQUENCE [LARGE SCALE GENOMIC DNA]</scope>
    <source>
        <strain evidence="2 3">172606-1</strain>
    </source>
</reference>
<proteinExistence type="predicted"/>
<evidence type="ECO:0000313" key="2">
    <source>
        <dbReference type="EMBL" id="QHT70602.1"/>
    </source>
</evidence>
<name>A0A6C0GT33_9BACT</name>
<feature type="compositionally biased region" description="Basic and acidic residues" evidence="1">
    <location>
        <begin position="50"/>
        <end position="59"/>
    </location>
</feature>
<protein>
    <submittedName>
        <fullName evidence="2">Uncharacterized protein</fullName>
    </submittedName>
</protein>
<dbReference type="Proteomes" id="UP000480178">
    <property type="component" value="Chromosome"/>
</dbReference>